<dbReference type="SMART" id="SM00448">
    <property type="entry name" value="REC"/>
    <property type="match status" value="1"/>
</dbReference>
<keyword evidence="1" id="KW-0597">Phosphoprotein</keyword>
<accession>A0A949WV81</accession>
<dbReference type="EMBL" id="JAEEGC010000043">
    <property type="protein sequence ID" value="MBV7273382.1"/>
    <property type="molecule type" value="Genomic_DNA"/>
</dbReference>
<gene>
    <name evidence="3" type="ORF">I6U48_10720</name>
</gene>
<comment type="caution">
    <text evidence="3">The sequence shown here is derived from an EMBL/GenBank/DDBJ whole genome shotgun (WGS) entry which is preliminary data.</text>
</comment>
<evidence type="ECO:0000313" key="4">
    <source>
        <dbReference type="Proteomes" id="UP000694308"/>
    </source>
</evidence>
<dbReference type="AlphaFoldDB" id="A0A949WV81"/>
<name>A0A949WV81_9CLOT</name>
<feature type="domain" description="Response regulatory" evidence="2">
    <location>
        <begin position="5"/>
        <end position="122"/>
    </location>
</feature>
<evidence type="ECO:0000256" key="1">
    <source>
        <dbReference type="PROSITE-ProRule" id="PRU00169"/>
    </source>
</evidence>
<dbReference type="GO" id="GO:0000160">
    <property type="term" value="P:phosphorelay signal transduction system"/>
    <property type="evidence" value="ECO:0007669"/>
    <property type="project" value="InterPro"/>
</dbReference>
<proteinExistence type="predicted"/>
<dbReference type="CDD" id="cd17541">
    <property type="entry name" value="REC_CheB-like"/>
    <property type="match status" value="1"/>
</dbReference>
<dbReference type="PROSITE" id="PS50110">
    <property type="entry name" value="RESPONSE_REGULATORY"/>
    <property type="match status" value="1"/>
</dbReference>
<dbReference type="PANTHER" id="PTHR42872:SF6">
    <property type="entry name" value="PROTEIN-GLUTAMATE METHYLESTERASE_PROTEIN-GLUTAMINE GLUTAMINASE"/>
    <property type="match status" value="1"/>
</dbReference>
<dbReference type="PANTHER" id="PTHR42872">
    <property type="entry name" value="PROTEIN-GLUTAMATE METHYLESTERASE/PROTEIN-GLUTAMINE GLUTAMINASE"/>
    <property type="match status" value="1"/>
</dbReference>
<sequence>MKRYGVLVVDDSSFMRKCISLIIERNPQFFTIGTAGNGKDAIEKVKNLKPDIVTMDVEMPGMNGIDILKEIMKISSVPVVMLSNHTEENTSVALEALGLGALDFFSKGVLVGEDVKYENINEFLNRLKIIVESEKPMF</sequence>
<dbReference type="Pfam" id="PF00072">
    <property type="entry name" value="Response_reg"/>
    <property type="match status" value="1"/>
</dbReference>
<keyword evidence="4" id="KW-1185">Reference proteome</keyword>
<dbReference type="RefSeq" id="WP_218320414.1">
    <property type="nucleotide sequence ID" value="NZ_JAEEGC010000043.1"/>
</dbReference>
<evidence type="ECO:0000313" key="3">
    <source>
        <dbReference type="EMBL" id="MBV7273382.1"/>
    </source>
</evidence>
<protein>
    <submittedName>
        <fullName evidence="3">Response regulator</fullName>
    </submittedName>
</protein>
<feature type="modified residue" description="4-aspartylphosphate" evidence="1">
    <location>
        <position position="56"/>
    </location>
</feature>
<dbReference type="InterPro" id="IPR001789">
    <property type="entry name" value="Sig_transdc_resp-reg_receiver"/>
</dbReference>
<reference evidence="3" key="1">
    <citation type="submission" date="2020-12" db="EMBL/GenBank/DDBJ databases">
        <title>Clostridium thailandense sp. nov., a novel acetogenic bacterium isolated from peat land soil in Thailand.</title>
        <authorList>
            <person name="Chaikitkaew S."/>
            <person name="Birkeland N.K."/>
        </authorList>
    </citation>
    <scope>NUCLEOTIDE SEQUENCE</scope>
    <source>
        <strain evidence="3">PL3</strain>
    </source>
</reference>
<evidence type="ECO:0000259" key="2">
    <source>
        <dbReference type="PROSITE" id="PS50110"/>
    </source>
</evidence>
<organism evidence="3 4">
    <name type="scientific">Clostridium thailandense</name>
    <dbReference type="NCBI Taxonomy" id="2794346"/>
    <lineage>
        <taxon>Bacteria</taxon>
        <taxon>Bacillati</taxon>
        <taxon>Bacillota</taxon>
        <taxon>Clostridia</taxon>
        <taxon>Eubacteriales</taxon>
        <taxon>Clostridiaceae</taxon>
        <taxon>Clostridium</taxon>
    </lineage>
</organism>
<dbReference type="Proteomes" id="UP000694308">
    <property type="component" value="Unassembled WGS sequence"/>
</dbReference>